<proteinExistence type="predicted"/>
<evidence type="ECO:0000313" key="1">
    <source>
        <dbReference type="EMBL" id="SFF16421.1"/>
    </source>
</evidence>
<organism evidence="1 2">
    <name type="scientific">Nannocystis exedens</name>
    <dbReference type="NCBI Taxonomy" id="54"/>
    <lineage>
        <taxon>Bacteria</taxon>
        <taxon>Pseudomonadati</taxon>
        <taxon>Myxococcota</taxon>
        <taxon>Polyangia</taxon>
        <taxon>Nannocystales</taxon>
        <taxon>Nannocystaceae</taxon>
        <taxon>Nannocystis</taxon>
    </lineage>
</organism>
<dbReference type="STRING" id="54.SAMN02745121_07279"/>
<accession>A0A1I2GIH0</accession>
<name>A0A1I2GIH0_9BACT</name>
<dbReference type="AlphaFoldDB" id="A0A1I2GIH0"/>
<dbReference type="Proteomes" id="UP000199400">
    <property type="component" value="Unassembled WGS sequence"/>
</dbReference>
<dbReference type="RefSeq" id="WP_096328116.1">
    <property type="nucleotide sequence ID" value="NZ_FOMX01000032.1"/>
</dbReference>
<dbReference type="OrthoDB" id="5402300at2"/>
<keyword evidence="2" id="KW-1185">Reference proteome</keyword>
<gene>
    <name evidence="1" type="ORF">SAMN02745121_07279</name>
</gene>
<evidence type="ECO:0000313" key="2">
    <source>
        <dbReference type="Proteomes" id="UP000199400"/>
    </source>
</evidence>
<reference evidence="2" key="1">
    <citation type="submission" date="2016-10" db="EMBL/GenBank/DDBJ databases">
        <authorList>
            <person name="Varghese N."/>
            <person name="Submissions S."/>
        </authorList>
    </citation>
    <scope>NUCLEOTIDE SEQUENCE [LARGE SCALE GENOMIC DNA]</scope>
    <source>
        <strain evidence="2">ATCC 25963</strain>
    </source>
</reference>
<dbReference type="EMBL" id="FOMX01000032">
    <property type="protein sequence ID" value="SFF16421.1"/>
    <property type="molecule type" value="Genomic_DNA"/>
</dbReference>
<protein>
    <submittedName>
        <fullName evidence="1">Uncharacterized protein</fullName>
    </submittedName>
</protein>
<sequence>MAATPIDNDARAQQLARAIASDIQLYNKQKIEEALINDNFFDALGEEIMEGRDLFRGRVTPELFRKNYYDRAIVDRVIKPMASLKTHIW</sequence>